<dbReference type="PANTHER" id="PTHR46689">
    <property type="entry name" value="MEMBRANE PROTEIN, PUTATIVE-RELATED"/>
    <property type="match status" value="1"/>
</dbReference>
<feature type="domain" description="PhoD-like phosphatase" evidence="2">
    <location>
        <begin position="294"/>
        <end position="582"/>
    </location>
</feature>
<comment type="caution">
    <text evidence="3">The sequence shown here is derived from an EMBL/GenBank/DDBJ whole genome shotgun (WGS) entry which is preliminary data.</text>
</comment>
<evidence type="ECO:0000259" key="2">
    <source>
        <dbReference type="Pfam" id="PF19050"/>
    </source>
</evidence>
<dbReference type="PANTHER" id="PTHR46689:SF1">
    <property type="entry name" value="PHOD-LIKE PHOSPHATASE DOMAIN-CONTAINING PROTEIN"/>
    <property type="match status" value="1"/>
</dbReference>
<dbReference type="Gene3D" id="3.60.21.70">
    <property type="entry name" value="PhoD-like phosphatase"/>
    <property type="match status" value="1"/>
</dbReference>
<reference evidence="3" key="1">
    <citation type="journal article" date="2021" name="New Phytol.">
        <title>Evolutionary innovations through gain and loss of genes in the ectomycorrhizal Boletales.</title>
        <authorList>
            <person name="Wu G."/>
            <person name="Miyauchi S."/>
            <person name="Morin E."/>
            <person name="Kuo A."/>
            <person name="Drula E."/>
            <person name="Varga T."/>
            <person name="Kohler A."/>
            <person name="Feng B."/>
            <person name="Cao Y."/>
            <person name="Lipzen A."/>
            <person name="Daum C."/>
            <person name="Hundley H."/>
            <person name="Pangilinan J."/>
            <person name="Johnson J."/>
            <person name="Barry K."/>
            <person name="LaButti K."/>
            <person name="Ng V."/>
            <person name="Ahrendt S."/>
            <person name="Min B."/>
            <person name="Choi I.G."/>
            <person name="Park H."/>
            <person name="Plett J.M."/>
            <person name="Magnuson J."/>
            <person name="Spatafora J.W."/>
            <person name="Nagy L.G."/>
            <person name="Henrissat B."/>
            <person name="Grigoriev I.V."/>
            <person name="Yang Z.L."/>
            <person name="Xu J."/>
            <person name="Martin F.M."/>
        </authorList>
    </citation>
    <scope>NUCLEOTIDE SEQUENCE</scope>
    <source>
        <strain evidence="3">KKN 215</strain>
    </source>
</reference>
<name>A0A8K0V2S9_9AGAR</name>
<feature type="compositionally biased region" description="Basic and acidic residues" evidence="1">
    <location>
        <begin position="10"/>
        <end position="19"/>
    </location>
</feature>
<feature type="compositionally biased region" description="Basic and acidic residues" evidence="1">
    <location>
        <begin position="199"/>
        <end position="211"/>
    </location>
</feature>
<feature type="compositionally biased region" description="Pro residues" evidence="1">
    <location>
        <begin position="67"/>
        <end position="82"/>
    </location>
</feature>
<dbReference type="EMBL" id="JAEVFJ010000001">
    <property type="protein sequence ID" value="KAH8108164.1"/>
    <property type="molecule type" value="Genomic_DNA"/>
</dbReference>
<protein>
    <recommendedName>
        <fullName evidence="2">PhoD-like phosphatase domain-containing protein</fullName>
    </recommendedName>
</protein>
<evidence type="ECO:0000256" key="1">
    <source>
        <dbReference type="SAM" id="MobiDB-lite"/>
    </source>
</evidence>
<evidence type="ECO:0000313" key="4">
    <source>
        <dbReference type="Proteomes" id="UP000813824"/>
    </source>
</evidence>
<dbReference type="Proteomes" id="UP000813824">
    <property type="component" value="Unassembled WGS sequence"/>
</dbReference>
<dbReference type="InterPro" id="IPR018946">
    <property type="entry name" value="PhoD-like_MPP"/>
</dbReference>
<dbReference type="InterPro" id="IPR038607">
    <property type="entry name" value="PhoD-like_sf"/>
</dbReference>
<sequence>MDNAGWHAQHRADKQDRARWGQPHRGPDGRFTPVEQIYPMQQPFIGGFSPGPSPAGSSFQGHGQPSVPSPFPSPGLPPPIPPKDAIHYQNNSGFGPEVAASRPESTASYAESVNNGTSYLYATQQLATMTPMERSQNLRVARMQPYLQFMAGPLLRYDTVDADGVWRGAALIVTADAGSNYDPYPTLTYVWDHNSPHATDHVERKRSESRSGPHSFELAPHPADPYGSMFPAANGVVPSISPNATYKHVCGEELWVYAGNGGTFTFWRFMIEIPLGPSEMRVDYCVNNGQYLSFNVPGRNQNMRWAAYSCNGFSAGVNPDDFRGPGFASGYDPVWSDLLQKHTEQPYHVLVGGGDQLYCDAIMREPEMQDWVTCHKPEKKRGFPLSEEMRFAIDRFYFNHYCQVFRSGAFARANSSIPMLNMLGATTMVGTSFCFQVFIMGRSHTLTDLIDGFGSYPDELMLSPVFNYIGSRGYFYYLLFQCFVNPEKDGTDDRRHPFKSTLIGARGPYVPYPSHSILSSLGPHAYILLVDCRAERKKDQVCSPAQYKVLFSRIYQLPKTVEHLIVLTGIPIAYPRMVFLETALESKMNPLVALGRNGSLGLSGFVNKFNADAELLDDLNDHWTAKSHKKERNWLIEQLQDYAKGTQTRVSLLAGDVHCSAVGVLKTLVKGKNKADVPPPMDYRYMINVVASAIVNTPPPNGVLTMVGALATKTHRTLHHMDTDESMLPVFTVDTNGSQPKSKFIMGRRNWCSITWDPASGDLVFDIRVEKEKGHGETVGYAVRAPPPRWVIT</sequence>
<feature type="region of interest" description="Disordered" evidence="1">
    <location>
        <begin position="1"/>
        <end position="109"/>
    </location>
</feature>
<organism evidence="3 4">
    <name type="scientific">Cristinia sonorae</name>
    <dbReference type="NCBI Taxonomy" id="1940300"/>
    <lineage>
        <taxon>Eukaryota</taxon>
        <taxon>Fungi</taxon>
        <taxon>Dikarya</taxon>
        <taxon>Basidiomycota</taxon>
        <taxon>Agaricomycotina</taxon>
        <taxon>Agaricomycetes</taxon>
        <taxon>Agaricomycetidae</taxon>
        <taxon>Agaricales</taxon>
        <taxon>Pleurotineae</taxon>
        <taxon>Stephanosporaceae</taxon>
        <taxon>Cristinia</taxon>
    </lineage>
</organism>
<feature type="domain" description="PhoD-like phosphatase" evidence="2">
    <location>
        <begin position="594"/>
        <end position="765"/>
    </location>
</feature>
<dbReference type="OrthoDB" id="2419400at2759"/>
<dbReference type="CDD" id="cd07389">
    <property type="entry name" value="MPP_PhoD"/>
    <property type="match status" value="1"/>
</dbReference>
<dbReference type="AlphaFoldDB" id="A0A8K0V2S9"/>
<dbReference type="InterPro" id="IPR043904">
    <property type="entry name" value="PhoD_2-like"/>
</dbReference>
<gene>
    <name evidence="3" type="ORF">BXZ70DRAFT_1015783</name>
</gene>
<feature type="region of interest" description="Disordered" evidence="1">
    <location>
        <begin position="199"/>
        <end position="218"/>
    </location>
</feature>
<proteinExistence type="predicted"/>
<dbReference type="Pfam" id="PF19050">
    <property type="entry name" value="PhoD_2"/>
    <property type="match status" value="2"/>
</dbReference>
<dbReference type="GO" id="GO:0016020">
    <property type="term" value="C:membrane"/>
    <property type="evidence" value="ECO:0007669"/>
    <property type="project" value="TreeGrafter"/>
</dbReference>
<evidence type="ECO:0000313" key="3">
    <source>
        <dbReference type="EMBL" id="KAH8108164.1"/>
    </source>
</evidence>
<keyword evidence="4" id="KW-1185">Reference proteome</keyword>
<accession>A0A8K0V2S9</accession>